<evidence type="ECO:0008006" key="3">
    <source>
        <dbReference type="Google" id="ProtNLM"/>
    </source>
</evidence>
<dbReference type="Gene3D" id="2.160.20.10">
    <property type="entry name" value="Single-stranded right-handed beta-helix, Pectin lyase-like"/>
    <property type="match status" value="1"/>
</dbReference>
<dbReference type="RefSeq" id="WP_189029881.1">
    <property type="nucleotide sequence ID" value="NZ_BMKR01000029.1"/>
</dbReference>
<evidence type="ECO:0000313" key="2">
    <source>
        <dbReference type="Proteomes" id="UP000637643"/>
    </source>
</evidence>
<name>A0A917CW86_9BACL</name>
<dbReference type="Pfam" id="PF12541">
    <property type="entry name" value="DUF3737"/>
    <property type="match status" value="1"/>
</dbReference>
<keyword evidence="2" id="KW-1185">Reference proteome</keyword>
<reference evidence="1" key="1">
    <citation type="journal article" date="2014" name="Int. J. Syst. Evol. Microbiol.">
        <title>Complete genome sequence of Corynebacterium casei LMG S-19264T (=DSM 44701T), isolated from a smear-ripened cheese.</title>
        <authorList>
            <consortium name="US DOE Joint Genome Institute (JGI-PGF)"/>
            <person name="Walter F."/>
            <person name="Albersmeier A."/>
            <person name="Kalinowski J."/>
            <person name="Ruckert C."/>
        </authorList>
    </citation>
    <scope>NUCLEOTIDE SEQUENCE</scope>
    <source>
        <strain evidence="1">CGMCC 1.16134</strain>
    </source>
</reference>
<proteinExistence type="predicted"/>
<reference evidence="1" key="2">
    <citation type="submission" date="2020-09" db="EMBL/GenBank/DDBJ databases">
        <authorList>
            <person name="Sun Q."/>
            <person name="Zhou Y."/>
        </authorList>
    </citation>
    <scope>NUCLEOTIDE SEQUENCE</scope>
    <source>
        <strain evidence="1">CGMCC 1.16134</strain>
    </source>
</reference>
<evidence type="ECO:0000313" key="1">
    <source>
        <dbReference type="EMBL" id="GGF99909.1"/>
    </source>
</evidence>
<dbReference type="AlphaFoldDB" id="A0A917CW86"/>
<protein>
    <recommendedName>
        <fullName evidence="3">DUF3737 family protein</fullName>
    </recommendedName>
</protein>
<comment type="caution">
    <text evidence="1">The sequence shown here is derived from an EMBL/GenBank/DDBJ whole genome shotgun (WGS) entry which is preliminary data.</text>
</comment>
<gene>
    <name evidence="1" type="ORF">GCM10010912_50920</name>
</gene>
<sequence>MMNLIEKGIFEGERPLYKIANMQIQYSEFLAGESAVKESRNLKVSDCSFAGKYPFWHNKDIDIQDCYFSAGSRAAIWYTNHVRMINCKVETPKMFRDAQNITIHKTIMDTNETLWDCENVKISDSDFKGNYLLLHGSNIELDHFKLDGDYSFQHVKKGIVRNCVITSKDAFWNTEDITVYDSVLEGEYLGWYSKNLRLVNCKIIGTQPLCYAKNLILENCEMIDTDLSFEYSTVHATILNTVASVKNPISGVIRAEGIKELILDDPELNFSNTQFITKGTIEEAEGVID</sequence>
<dbReference type="Proteomes" id="UP000637643">
    <property type="component" value="Unassembled WGS sequence"/>
</dbReference>
<organism evidence="1 2">
    <name type="scientific">Paenibacillus albidus</name>
    <dbReference type="NCBI Taxonomy" id="2041023"/>
    <lineage>
        <taxon>Bacteria</taxon>
        <taxon>Bacillati</taxon>
        <taxon>Bacillota</taxon>
        <taxon>Bacilli</taxon>
        <taxon>Bacillales</taxon>
        <taxon>Paenibacillaceae</taxon>
        <taxon>Paenibacillus</taxon>
    </lineage>
</organism>
<dbReference type="EMBL" id="BMKR01000029">
    <property type="protein sequence ID" value="GGF99909.1"/>
    <property type="molecule type" value="Genomic_DNA"/>
</dbReference>
<accession>A0A917CW86</accession>
<dbReference type="InterPro" id="IPR012334">
    <property type="entry name" value="Pectin_lyas_fold"/>
</dbReference>
<dbReference type="InterPro" id="IPR011050">
    <property type="entry name" value="Pectin_lyase_fold/virulence"/>
</dbReference>
<dbReference type="SUPFAM" id="SSF51126">
    <property type="entry name" value="Pectin lyase-like"/>
    <property type="match status" value="1"/>
</dbReference>
<dbReference type="InterPro" id="IPR022208">
    <property type="entry name" value="DUF3737"/>
</dbReference>